<proteinExistence type="predicted"/>
<dbReference type="Proteomes" id="UP000471745">
    <property type="component" value="Unassembled WGS sequence"/>
</dbReference>
<dbReference type="AlphaFoldDB" id="A0A9X5HFR8"/>
<sequence>MRPSDVLTQDEVRLLQRALGEWGGPARCSDELACGMGFVNARDLLDRSRTLSRALGDDDPIKPVDWARILLAAEIVFVSDLVGSGVEWQTTTGLTDEATLPILRAIQRKLAGTVRAFYGKRPDA</sequence>
<keyword evidence="2" id="KW-1185">Reference proteome</keyword>
<protein>
    <submittedName>
        <fullName evidence="1">Uncharacterized protein</fullName>
    </submittedName>
</protein>
<accession>A0A9X5HFR8</accession>
<name>A0A9X5HFR8_9ACTN</name>
<comment type="caution">
    <text evidence="1">The sequence shown here is derived from an EMBL/GenBank/DDBJ whole genome shotgun (WGS) entry which is preliminary data.</text>
</comment>
<dbReference type="EMBL" id="JAAGNA010001006">
    <property type="protein sequence ID" value="NEC52596.1"/>
    <property type="molecule type" value="Genomic_DNA"/>
</dbReference>
<organism evidence="1 2">
    <name type="scientific">Actinospica acidiphila</name>
    <dbReference type="NCBI Taxonomy" id="304899"/>
    <lineage>
        <taxon>Bacteria</taxon>
        <taxon>Bacillati</taxon>
        <taxon>Actinomycetota</taxon>
        <taxon>Actinomycetes</taxon>
        <taxon>Catenulisporales</taxon>
        <taxon>Actinospicaceae</taxon>
        <taxon>Actinospica</taxon>
    </lineage>
</organism>
<reference evidence="1 2" key="1">
    <citation type="submission" date="2020-01" db="EMBL/GenBank/DDBJ databases">
        <title>Insect and environment-associated Actinomycetes.</title>
        <authorList>
            <person name="Currrie C."/>
            <person name="Chevrette M."/>
            <person name="Carlson C."/>
            <person name="Stubbendieck R."/>
            <person name="Wendt-Pienkowski E."/>
        </authorList>
    </citation>
    <scope>NUCLEOTIDE SEQUENCE [LARGE SCALE GENOMIC DNA]</scope>
    <source>
        <strain evidence="1 2">SID8189</strain>
    </source>
</reference>
<evidence type="ECO:0000313" key="1">
    <source>
        <dbReference type="EMBL" id="NEC52596.1"/>
    </source>
</evidence>
<gene>
    <name evidence="1" type="ORF">G3I18_29175</name>
</gene>
<evidence type="ECO:0000313" key="2">
    <source>
        <dbReference type="Proteomes" id="UP000471745"/>
    </source>
</evidence>